<dbReference type="AlphaFoldDB" id="A0A381I6Y5"/>
<gene>
    <name evidence="1" type="ORF">NCTC13307_00961</name>
</gene>
<dbReference type="Gene3D" id="3.40.50.620">
    <property type="entry name" value="HUPs"/>
    <property type="match status" value="1"/>
</dbReference>
<reference evidence="1" key="1">
    <citation type="submission" date="2018-06" db="EMBL/GenBank/DDBJ databases">
        <authorList>
            <consortium name="Pathogen Informatics"/>
            <person name="Doyle S."/>
        </authorList>
    </citation>
    <scope>NUCLEOTIDE SEQUENCE</scope>
    <source>
        <strain evidence="1">NCTC13307</strain>
    </source>
</reference>
<sequence>MKGRKLADQLGKELAVVIAGYEVEKEVKELLHYSVDKVYLHQ</sequence>
<protein>
    <submittedName>
        <fullName evidence="1">Electron transfer flavoprotein subunit alpha</fullName>
    </submittedName>
</protein>
<name>A0A381I6Y5_CLODI</name>
<accession>A0A381I6Y5</accession>
<organism evidence="1">
    <name type="scientific">Clostridioides difficile</name>
    <name type="common">Peptoclostridium difficile</name>
    <dbReference type="NCBI Taxonomy" id="1496"/>
    <lineage>
        <taxon>Bacteria</taxon>
        <taxon>Bacillati</taxon>
        <taxon>Bacillota</taxon>
        <taxon>Clostridia</taxon>
        <taxon>Peptostreptococcales</taxon>
        <taxon>Peptostreptococcaceae</taxon>
        <taxon>Clostridioides</taxon>
    </lineage>
</organism>
<dbReference type="SUPFAM" id="SSF52402">
    <property type="entry name" value="Adenine nucleotide alpha hydrolases-like"/>
    <property type="match status" value="1"/>
</dbReference>
<evidence type="ECO:0000313" key="1">
    <source>
        <dbReference type="EMBL" id="SUY21980.1"/>
    </source>
</evidence>
<proteinExistence type="predicted"/>
<dbReference type="EMBL" id="UFWD01000001">
    <property type="protein sequence ID" value="SUY21980.1"/>
    <property type="molecule type" value="Genomic_DNA"/>
</dbReference>
<dbReference type="InterPro" id="IPR014729">
    <property type="entry name" value="Rossmann-like_a/b/a_fold"/>
</dbReference>